<evidence type="ECO:0008006" key="4">
    <source>
        <dbReference type="Google" id="ProtNLM"/>
    </source>
</evidence>
<feature type="transmembrane region" description="Helical" evidence="1">
    <location>
        <begin position="21"/>
        <end position="42"/>
    </location>
</feature>
<name>A0A426VC63_9BURK</name>
<evidence type="ECO:0000256" key="1">
    <source>
        <dbReference type="SAM" id="Phobius"/>
    </source>
</evidence>
<reference evidence="2 3" key="1">
    <citation type="submission" date="2018-12" db="EMBL/GenBank/DDBJ databases">
        <title>The whole draft genome of Aquabacterium sp. SJQ9.</title>
        <authorList>
            <person name="Sun L."/>
            <person name="Gao X."/>
            <person name="Chen W."/>
            <person name="Huang K."/>
        </authorList>
    </citation>
    <scope>NUCLEOTIDE SEQUENCE [LARGE SCALE GENOMIC DNA]</scope>
    <source>
        <strain evidence="2 3">SJQ9</strain>
    </source>
</reference>
<feature type="transmembrane region" description="Helical" evidence="1">
    <location>
        <begin position="95"/>
        <end position="116"/>
    </location>
</feature>
<feature type="transmembrane region" description="Helical" evidence="1">
    <location>
        <begin position="122"/>
        <end position="142"/>
    </location>
</feature>
<comment type="caution">
    <text evidence="2">The sequence shown here is derived from an EMBL/GenBank/DDBJ whole genome shotgun (WGS) entry which is preliminary data.</text>
</comment>
<keyword evidence="1" id="KW-0472">Membrane</keyword>
<evidence type="ECO:0000313" key="2">
    <source>
        <dbReference type="EMBL" id="RRS04461.1"/>
    </source>
</evidence>
<evidence type="ECO:0000313" key="3">
    <source>
        <dbReference type="Proteomes" id="UP000269265"/>
    </source>
</evidence>
<organism evidence="2 3">
    <name type="scientific">Aquabacterium soli</name>
    <dbReference type="NCBI Taxonomy" id="2493092"/>
    <lineage>
        <taxon>Bacteria</taxon>
        <taxon>Pseudomonadati</taxon>
        <taxon>Pseudomonadota</taxon>
        <taxon>Betaproteobacteria</taxon>
        <taxon>Burkholderiales</taxon>
        <taxon>Aquabacterium</taxon>
    </lineage>
</organism>
<dbReference type="PANTHER" id="PTHR34368">
    <property type="entry name" value="OS01G0962200 PROTEIN"/>
    <property type="match status" value="1"/>
</dbReference>
<feature type="transmembrane region" description="Helical" evidence="1">
    <location>
        <begin position="62"/>
        <end position="83"/>
    </location>
</feature>
<dbReference type="EMBL" id="RSED01000007">
    <property type="protein sequence ID" value="RRS04461.1"/>
    <property type="molecule type" value="Genomic_DNA"/>
</dbReference>
<dbReference type="OrthoDB" id="6088058at2"/>
<dbReference type="PANTHER" id="PTHR34368:SF1">
    <property type="entry name" value="OS01G0962200 PROTEIN"/>
    <property type="match status" value="1"/>
</dbReference>
<dbReference type="Proteomes" id="UP000269265">
    <property type="component" value="Unassembled WGS sequence"/>
</dbReference>
<dbReference type="AlphaFoldDB" id="A0A426VC63"/>
<proteinExistence type="predicted"/>
<accession>A0A426VC63</accession>
<feature type="transmembrane region" description="Helical" evidence="1">
    <location>
        <begin position="183"/>
        <end position="207"/>
    </location>
</feature>
<protein>
    <recommendedName>
        <fullName evidence="4">Alkaline phytoceramidase</fullName>
    </recommendedName>
</protein>
<keyword evidence="1" id="KW-1133">Transmembrane helix</keyword>
<keyword evidence="1" id="KW-0812">Transmembrane</keyword>
<dbReference type="RefSeq" id="WP_125243369.1">
    <property type="nucleotide sequence ID" value="NZ_RSED01000007.1"/>
</dbReference>
<sequence length="300" mass="32960">MSNPQIPEQAAVSSMLSRRSTVALVFAMALAGAAGLVAWGPVSLVPHMHQFADQRTWVGTPFGVNVWSHLPLLPIGLWGLWRVSRLPGGEPLRWVWGWFFCCQMLATVGGMVYHWAPSDVTFIWDQLPRSAACSLFAAAFLAERIDRRFGLSPAIATALIATLLGGIWWLYSLHVWGVGDLRPLIWLELSPIALVATGAWTLHGHLLSRQDWMRSQLSFVVAQTVDWADRPFFDWTGQVISGHSLRHLALAACVGWVAYRLGADSARRVAHNEPIPADALLPEPVAQASATSFPDSRLAS</sequence>
<feature type="transmembrane region" description="Helical" evidence="1">
    <location>
        <begin position="149"/>
        <end position="171"/>
    </location>
</feature>
<keyword evidence="3" id="KW-1185">Reference proteome</keyword>
<gene>
    <name evidence="2" type="ORF">EIP75_11305</name>
</gene>